<dbReference type="EMBL" id="CAJRST010022223">
    <property type="protein sequence ID" value="CAG5958418.1"/>
    <property type="molecule type" value="Genomic_DNA"/>
</dbReference>
<feature type="non-terminal residue" evidence="1">
    <location>
        <position position="1"/>
    </location>
</feature>
<reference evidence="1" key="1">
    <citation type="submission" date="2021-05" db="EMBL/GenBank/DDBJ databases">
        <authorList>
            <person name="Tigano A."/>
        </authorList>
    </citation>
    <scope>NUCLEOTIDE SEQUENCE</scope>
</reference>
<accession>A0A8S4BFR6</accession>
<proteinExistence type="predicted"/>
<evidence type="ECO:0000313" key="2">
    <source>
        <dbReference type="Proteomes" id="UP000677803"/>
    </source>
</evidence>
<comment type="caution">
    <text evidence="1">The sequence shown here is derived from an EMBL/GenBank/DDBJ whole genome shotgun (WGS) entry which is preliminary data.</text>
</comment>
<sequence length="116" mass="13352">ENAQYGDHIWFEASVSGDFCYVGEQYCIAKSLVSPRGRIWSRHREPASRAIRESNVVRHHWVHRRRQTGKCRQCGKGFQQKFSFHSKEIVAISCSWCKQAVSPWCLTPLCLTPTGV</sequence>
<dbReference type="OrthoDB" id="242257at2759"/>
<dbReference type="AlphaFoldDB" id="A0A8S4BFR6"/>
<gene>
    <name evidence="1" type="ORF">MMEN_LOCUS15240</name>
</gene>
<protein>
    <submittedName>
        <fullName evidence="1">(Atlantic silverside) hypothetical protein</fullName>
    </submittedName>
</protein>
<dbReference type="Proteomes" id="UP000677803">
    <property type="component" value="Unassembled WGS sequence"/>
</dbReference>
<keyword evidence="2" id="KW-1185">Reference proteome</keyword>
<name>A0A8S4BFR6_9TELE</name>
<organism evidence="1 2">
    <name type="scientific">Menidia menidia</name>
    <name type="common">Atlantic silverside</name>
    <dbReference type="NCBI Taxonomy" id="238744"/>
    <lineage>
        <taxon>Eukaryota</taxon>
        <taxon>Metazoa</taxon>
        <taxon>Chordata</taxon>
        <taxon>Craniata</taxon>
        <taxon>Vertebrata</taxon>
        <taxon>Euteleostomi</taxon>
        <taxon>Actinopterygii</taxon>
        <taxon>Neopterygii</taxon>
        <taxon>Teleostei</taxon>
        <taxon>Neoteleostei</taxon>
        <taxon>Acanthomorphata</taxon>
        <taxon>Ovalentaria</taxon>
        <taxon>Atherinomorphae</taxon>
        <taxon>Atheriniformes</taxon>
        <taxon>Atherinopsidae</taxon>
        <taxon>Menidiinae</taxon>
        <taxon>Menidia</taxon>
    </lineage>
</organism>
<evidence type="ECO:0000313" key="1">
    <source>
        <dbReference type="EMBL" id="CAG5958418.1"/>
    </source>
</evidence>